<accession>A0A846VZV1</accession>
<reference evidence="1 2" key="1">
    <citation type="submission" date="2020-04" db="EMBL/GenBank/DDBJ databases">
        <title>MicrobeNet Type strains.</title>
        <authorList>
            <person name="Nicholson A.C."/>
        </authorList>
    </citation>
    <scope>NUCLEOTIDE SEQUENCE [LARGE SCALE GENOMIC DNA]</scope>
    <source>
        <strain evidence="1 2">DSM 44960</strain>
    </source>
</reference>
<comment type="caution">
    <text evidence="1">The sequence shown here is derived from an EMBL/GenBank/DDBJ whole genome shotgun (WGS) entry which is preliminary data.</text>
</comment>
<dbReference type="RefSeq" id="WP_157104722.1">
    <property type="nucleotide sequence ID" value="NZ_JAAXOM010000001.1"/>
</dbReference>
<dbReference type="Proteomes" id="UP000572007">
    <property type="component" value="Unassembled WGS sequence"/>
</dbReference>
<keyword evidence="2" id="KW-1185">Reference proteome</keyword>
<evidence type="ECO:0000313" key="1">
    <source>
        <dbReference type="EMBL" id="NKX85977.1"/>
    </source>
</evidence>
<evidence type="ECO:0000313" key="2">
    <source>
        <dbReference type="Proteomes" id="UP000572007"/>
    </source>
</evidence>
<name>A0A846VZV1_9NOCA</name>
<gene>
    <name evidence="1" type="ORF">HGA10_01440</name>
</gene>
<proteinExistence type="predicted"/>
<dbReference type="AlphaFoldDB" id="A0A846VZV1"/>
<sequence length="45" mass="5180">MATTAQWKARQPAVKQRYRAELTERHCVVGRILVHPPVIRVVASR</sequence>
<protein>
    <submittedName>
        <fullName evidence="1">Uncharacterized protein</fullName>
    </submittedName>
</protein>
<dbReference type="EMBL" id="JAAXOM010000001">
    <property type="protein sequence ID" value="NKX85977.1"/>
    <property type="molecule type" value="Genomic_DNA"/>
</dbReference>
<organism evidence="1 2">
    <name type="scientific">Nocardia coubleae</name>
    <dbReference type="NCBI Taxonomy" id="356147"/>
    <lineage>
        <taxon>Bacteria</taxon>
        <taxon>Bacillati</taxon>
        <taxon>Actinomycetota</taxon>
        <taxon>Actinomycetes</taxon>
        <taxon>Mycobacteriales</taxon>
        <taxon>Nocardiaceae</taxon>
        <taxon>Nocardia</taxon>
    </lineage>
</organism>